<dbReference type="SMART" id="SM00906">
    <property type="entry name" value="Fungal_trans"/>
    <property type="match status" value="1"/>
</dbReference>
<evidence type="ECO:0000313" key="8">
    <source>
        <dbReference type="EMBL" id="TDL17369.1"/>
    </source>
</evidence>
<dbReference type="Proteomes" id="UP000294933">
    <property type="component" value="Unassembled WGS sequence"/>
</dbReference>
<dbReference type="EMBL" id="ML170222">
    <property type="protein sequence ID" value="TDL17369.1"/>
    <property type="molecule type" value="Genomic_DNA"/>
</dbReference>
<dbReference type="CDD" id="cd12148">
    <property type="entry name" value="fungal_TF_MHR"/>
    <property type="match status" value="1"/>
</dbReference>
<proteinExistence type="predicted"/>
<dbReference type="VEuPathDB" id="FungiDB:BD410DRAFT_776153"/>
<dbReference type="GO" id="GO:0006351">
    <property type="term" value="P:DNA-templated transcription"/>
    <property type="evidence" value="ECO:0007669"/>
    <property type="project" value="InterPro"/>
</dbReference>
<dbReference type="GO" id="GO:0008270">
    <property type="term" value="F:zinc ion binding"/>
    <property type="evidence" value="ECO:0007669"/>
    <property type="project" value="InterPro"/>
</dbReference>
<reference evidence="8 9" key="1">
    <citation type="submission" date="2018-06" db="EMBL/GenBank/DDBJ databases">
        <title>A transcriptomic atlas of mushroom development highlights an independent origin of complex multicellularity.</title>
        <authorList>
            <consortium name="DOE Joint Genome Institute"/>
            <person name="Krizsan K."/>
            <person name="Almasi E."/>
            <person name="Merenyi Z."/>
            <person name="Sahu N."/>
            <person name="Viragh M."/>
            <person name="Koszo T."/>
            <person name="Mondo S."/>
            <person name="Kiss B."/>
            <person name="Balint B."/>
            <person name="Kues U."/>
            <person name="Barry K."/>
            <person name="Hegedus J.C."/>
            <person name="Henrissat B."/>
            <person name="Johnson J."/>
            <person name="Lipzen A."/>
            <person name="Ohm R."/>
            <person name="Nagy I."/>
            <person name="Pangilinan J."/>
            <person name="Yan J."/>
            <person name="Xiong Y."/>
            <person name="Grigoriev I.V."/>
            <person name="Hibbett D.S."/>
            <person name="Nagy L.G."/>
        </authorList>
    </citation>
    <scope>NUCLEOTIDE SEQUENCE [LARGE SCALE GENOMIC DNA]</scope>
    <source>
        <strain evidence="8 9">SZMC22713</strain>
    </source>
</reference>
<keyword evidence="9" id="KW-1185">Reference proteome</keyword>
<keyword evidence="3" id="KW-0238">DNA-binding</keyword>
<evidence type="ECO:0000256" key="2">
    <source>
        <dbReference type="ARBA" id="ARBA00023015"/>
    </source>
</evidence>
<feature type="domain" description="Xylanolytic transcriptional activator regulatory" evidence="7">
    <location>
        <begin position="122"/>
        <end position="200"/>
    </location>
</feature>
<dbReference type="STRING" id="50990.A0A4Y7PS26"/>
<keyword evidence="5" id="KW-0539">Nucleus</keyword>
<dbReference type="OrthoDB" id="39175at2759"/>
<evidence type="ECO:0000256" key="1">
    <source>
        <dbReference type="ARBA" id="ARBA00004123"/>
    </source>
</evidence>
<evidence type="ECO:0000256" key="3">
    <source>
        <dbReference type="ARBA" id="ARBA00023125"/>
    </source>
</evidence>
<accession>A0A4Y7PS26</accession>
<feature type="region of interest" description="Disordered" evidence="6">
    <location>
        <begin position="419"/>
        <end position="514"/>
    </location>
</feature>
<feature type="compositionally biased region" description="Polar residues" evidence="6">
    <location>
        <begin position="457"/>
        <end position="471"/>
    </location>
</feature>
<name>A0A4Y7PS26_9AGAM</name>
<dbReference type="InterPro" id="IPR007219">
    <property type="entry name" value="XnlR_reg_dom"/>
</dbReference>
<evidence type="ECO:0000256" key="6">
    <source>
        <dbReference type="SAM" id="MobiDB-lite"/>
    </source>
</evidence>
<dbReference type="PANTHER" id="PTHR31845:SF19">
    <property type="entry name" value="TRANSCRIPTION FACTOR DOMAIN-CONTAINING PROTEIN"/>
    <property type="match status" value="1"/>
</dbReference>
<evidence type="ECO:0000256" key="5">
    <source>
        <dbReference type="ARBA" id="ARBA00023242"/>
    </source>
</evidence>
<dbReference type="AlphaFoldDB" id="A0A4Y7PS26"/>
<dbReference type="GO" id="GO:0000981">
    <property type="term" value="F:DNA-binding transcription factor activity, RNA polymerase II-specific"/>
    <property type="evidence" value="ECO:0007669"/>
    <property type="project" value="TreeGrafter"/>
</dbReference>
<organism evidence="8 9">
    <name type="scientific">Rickenella mellea</name>
    <dbReference type="NCBI Taxonomy" id="50990"/>
    <lineage>
        <taxon>Eukaryota</taxon>
        <taxon>Fungi</taxon>
        <taxon>Dikarya</taxon>
        <taxon>Basidiomycota</taxon>
        <taxon>Agaricomycotina</taxon>
        <taxon>Agaricomycetes</taxon>
        <taxon>Hymenochaetales</taxon>
        <taxon>Rickenellaceae</taxon>
        <taxon>Rickenella</taxon>
    </lineage>
</organism>
<feature type="compositionally biased region" description="Polar residues" evidence="6">
    <location>
        <begin position="440"/>
        <end position="449"/>
    </location>
</feature>
<dbReference type="InterPro" id="IPR051089">
    <property type="entry name" value="prtT"/>
</dbReference>
<keyword evidence="2" id="KW-0805">Transcription regulation</keyword>
<dbReference type="Pfam" id="PF04082">
    <property type="entry name" value="Fungal_trans"/>
    <property type="match status" value="1"/>
</dbReference>
<evidence type="ECO:0000259" key="7">
    <source>
        <dbReference type="SMART" id="SM00906"/>
    </source>
</evidence>
<keyword evidence="4" id="KW-0804">Transcription</keyword>
<evidence type="ECO:0000256" key="4">
    <source>
        <dbReference type="ARBA" id="ARBA00023163"/>
    </source>
</evidence>
<dbReference type="GO" id="GO:0005634">
    <property type="term" value="C:nucleus"/>
    <property type="evidence" value="ECO:0007669"/>
    <property type="project" value="UniProtKB-SubCell"/>
</dbReference>
<feature type="compositionally biased region" description="Polar residues" evidence="6">
    <location>
        <begin position="489"/>
        <end position="500"/>
    </location>
</feature>
<sequence length="606" mass="68028">MAPAGHQPPHILRSGVVSPQQVEALFRIYFDYMNLSCSLLDPVLYTAHNTYWRSPFLFTVVCAIASRYDKSRPALYEELMNYAQLAAGTALINGPKNVEVVAAYILLSLYPVPMRRWEEDRTWLYLGLAIRVATDINLNRAPANMKPRTEQQIRESLNRTRVWINCFNLDRSTSSWHGKASTLNNADPVANASGTWYNSSPHNVGNFDIQLVAYNAELRLMNNFSTMIRSSPNKKADIDQLATETDEKLTALGEEWKTKLQTETDLSDPQNRFRNSLVKLAYSYARLVVLSQGFQHSLSKSHQDENPYFHRCRRAACDVVRVFIDELSTQKVYLRHGPDAQCVFVTFASSFLVKLLHPKYAEFLSMDQRIEIRTLVQGIIDLLSSPEIFVDDRHAPKQWSKFLAGLLDTPMAKLEVSPNWKSGASVSRRRSARKSKDSHMGSQGNSGRPSDSPPNPNMQNGPTSPPSSGQAASYARTVPLPPQQYPQQNYAGPTSPQSYHPSPAEQSPGIGFADSGNATFGENALQMQFPEYFQPPLAFDGDFFASMQSMPDPSIWQNMTMTGFNWMDVLHQQQTPDSDTQMMDATINPGLLHAENSHLMAGPSYP</sequence>
<gene>
    <name evidence="8" type="ORF">BD410DRAFT_776153</name>
</gene>
<comment type="subcellular location">
    <subcellularLocation>
        <location evidence="1">Nucleus</location>
    </subcellularLocation>
</comment>
<evidence type="ECO:0000313" key="9">
    <source>
        <dbReference type="Proteomes" id="UP000294933"/>
    </source>
</evidence>
<dbReference type="GO" id="GO:0000976">
    <property type="term" value="F:transcription cis-regulatory region binding"/>
    <property type="evidence" value="ECO:0007669"/>
    <property type="project" value="TreeGrafter"/>
</dbReference>
<protein>
    <recommendedName>
        <fullName evidence="7">Xylanolytic transcriptional activator regulatory domain-containing protein</fullName>
    </recommendedName>
</protein>
<dbReference type="PANTHER" id="PTHR31845">
    <property type="entry name" value="FINGER DOMAIN PROTEIN, PUTATIVE-RELATED"/>
    <property type="match status" value="1"/>
</dbReference>